<protein>
    <submittedName>
        <fullName evidence="1">Phage virion morphogenesis protein</fullName>
    </submittedName>
</protein>
<sequence length="162" mass="17755">MIDIKIDNSNVADVMGRIIQATNHRQPLMRNIAAIMLDAVEENFAQEGRPKWQGLKPPGRDGKILQKSGRLAGSMNGMSDNDSSTVGTNVKYAAIQNNGGRTRPHEIRPRNKKALAFGGRVVKKVNHPGSDIPARQFMLLTDDDLDEIVYTAESYLRSVAGG</sequence>
<dbReference type="NCBIfam" id="TIGR01635">
    <property type="entry name" value="tail_comp_S"/>
    <property type="match status" value="1"/>
</dbReference>
<dbReference type="Pfam" id="PF05069">
    <property type="entry name" value="Phage_tail_S"/>
    <property type="match status" value="1"/>
</dbReference>
<gene>
    <name evidence="1" type="ORF">DK843_01565</name>
</gene>
<dbReference type="EMBL" id="CP029554">
    <property type="protein sequence ID" value="AXE33112.1"/>
    <property type="molecule type" value="Genomic_DNA"/>
</dbReference>
<reference evidence="1 2" key="1">
    <citation type="submission" date="2018-05" db="EMBL/GenBank/DDBJ databases">
        <title>Genome sequencing, assembly and analysis of the novel insecticidal bacterium, Chromobacterium phragmitis.</title>
        <authorList>
            <person name="Sparks M.E."/>
            <person name="Blackburn M.B."/>
            <person name="Gundersen-Rindal D.E."/>
        </authorList>
    </citation>
    <scope>NUCLEOTIDE SEQUENCE [LARGE SCALE GENOMIC DNA]</scope>
    <source>
        <strain evidence="1">IIBBL 274-1</strain>
    </source>
</reference>
<name>A0A344UCW4_9NEIS</name>
<evidence type="ECO:0000313" key="2">
    <source>
        <dbReference type="Proteomes" id="UP000252038"/>
    </source>
</evidence>
<dbReference type="Proteomes" id="UP000252038">
    <property type="component" value="Chromosome"/>
</dbReference>
<dbReference type="KEGG" id="chrb:DK843_01565"/>
<dbReference type="InterPro" id="IPR006522">
    <property type="entry name" value="Phage_virion_morphogenesis"/>
</dbReference>
<organism evidence="1 2">
    <name type="scientific">Chromobacterium phragmitis</name>
    <dbReference type="NCBI Taxonomy" id="2202141"/>
    <lineage>
        <taxon>Bacteria</taxon>
        <taxon>Pseudomonadati</taxon>
        <taxon>Pseudomonadota</taxon>
        <taxon>Betaproteobacteria</taxon>
        <taxon>Neisseriales</taxon>
        <taxon>Chromobacteriaceae</taxon>
        <taxon>Chromobacterium</taxon>
    </lineage>
</organism>
<evidence type="ECO:0000313" key="1">
    <source>
        <dbReference type="EMBL" id="AXE33112.1"/>
    </source>
</evidence>
<accession>A0A344UCW4</accession>
<proteinExistence type="predicted"/>
<dbReference type="AlphaFoldDB" id="A0A344UCW4"/>
<dbReference type="RefSeq" id="WP_114072340.1">
    <property type="nucleotide sequence ID" value="NZ_CP029554.1"/>
</dbReference>